<keyword evidence="3" id="KW-1185">Reference proteome</keyword>
<name>A0A8K0MY94_COCNU</name>
<organism evidence="2 3">
    <name type="scientific">Cocos nucifera</name>
    <name type="common">Coconut palm</name>
    <dbReference type="NCBI Taxonomy" id="13894"/>
    <lineage>
        <taxon>Eukaryota</taxon>
        <taxon>Viridiplantae</taxon>
        <taxon>Streptophyta</taxon>
        <taxon>Embryophyta</taxon>
        <taxon>Tracheophyta</taxon>
        <taxon>Spermatophyta</taxon>
        <taxon>Magnoliopsida</taxon>
        <taxon>Liliopsida</taxon>
        <taxon>Arecaceae</taxon>
        <taxon>Arecoideae</taxon>
        <taxon>Cocoseae</taxon>
        <taxon>Attaleinae</taxon>
        <taxon>Cocos</taxon>
    </lineage>
</organism>
<dbReference type="AlphaFoldDB" id="A0A8K0MY94"/>
<gene>
    <name evidence="2" type="ORF">COCNU_03G007060</name>
</gene>
<reference evidence="2" key="1">
    <citation type="journal article" date="2017" name="Gigascience">
        <title>The genome draft of coconut (Cocos nucifera).</title>
        <authorList>
            <person name="Xiao Y."/>
            <person name="Xu P."/>
            <person name="Fan H."/>
            <person name="Baudouin L."/>
            <person name="Xia W."/>
            <person name="Bocs S."/>
            <person name="Xu J."/>
            <person name="Li Q."/>
            <person name="Guo A."/>
            <person name="Zhou L."/>
            <person name="Li J."/>
            <person name="Wu Y."/>
            <person name="Ma Z."/>
            <person name="Armero A."/>
            <person name="Issali A.E."/>
            <person name="Liu N."/>
            <person name="Peng M."/>
            <person name="Yang Y."/>
        </authorList>
    </citation>
    <scope>NUCLEOTIDE SEQUENCE</scope>
    <source>
        <tissue evidence="2">Spear leaf of Hainan Tall coconut</tissue>
    </source>
</reference>
<evidence type="ECO:0000313" key="3">
    <source>
        <dbReference type="Proteomes" id="UP000797356"/>
    </source>
</evidence>
<accession>A0A8K0MY94</accession>
<dbReference type="EMBL" id="CM017874">
    <property type="protein sequence ID" value="KAG1334587.1"/>
    <property type="molecule type" value="Genomic_DNA"/>
</dbReference>
<evidence type="ECO:0000256" key="1">
    <source>
        <dbReference type="SAM" id="MobiDB-lite"/>
    </source>
</evidence>
<evidence type="ECO:0000313" key="2">
    <source>
        <dbReference type="EMBL" id="KAG1334587.1"/>
    </source>
</evidence>
<dbReference type="Proteomes" id="UP000797356">
    <property type="component" value="Chromosome 3"/>
</dbReference>
<feature type="region of interest" description="Disordered" evidence="1">
    <location>
        <begin position="1"/>
        <end position="85"/>
    </location>
</feature>
<sequence>MEKSCHSSTSTTTTTATAAANTSSSVSTSSSSSSTTNPTTTSSHIQTSLKSLNKASYKISKPLPKNPNPNSGRPSPPHEVTIGDL</sequence>
<proteinExistence type="predicted"/>
<reference evidence="2" key="2">
    <citation type="submission" date="2019-07" db="EMBL/GenBank/DDBJ databases">
        <authorList>
            <person name="Yang Y."/>
            <person name="Bocs S."/>
            <person name="Baudouin L."/>
        </authorList>
    </citation>
    <scope>NUCLEOTIDE SEQUENCE</scope>
    <source>
        <tissue evidence="2">Spear leaf of Hainan Tall coconut</tissue>
    </source>
</reference>
<feature type="compositionally biased region" description="Low complexity" evidence="1">
    <location>
        <begin position="7"/>
        <end position="43"/>
    </location>
</feature>
<protein>
    <submittedName>
        <fullName evidence="2">Putative VQ motif-containing protein 9</fullName>
    </submittedName>
</protein>
<comment type="caution">
    <text evidence="2">The sequence shown here is derived from an EMBL/GenBank/DDBJ whole genome shotgun (WGS) entry which is preliminary data.</text>
</comment>
<feature type="compositionally biased region" description="Polar residues" evidence="1">
    <location>
        <begin position="44"/>
        <end position="54"/>
    </location>
</feature>